<dbReference type="OrthoDB" id="6121437at2759"/>
<dbReference type="Gene3D" id="3.40.1090.10">
    <property type="entry name" value="Cytosolic phospholipase A2 catalytic domain"/>
    <property type="match status" value="1"/>
</dbReference>
<dbReference type="EMBL" id="CAJVPI010000002">
    <property type="protein sequence ID" value="CAG8451238.1"/>
    <property type="molecule type" value="Genomic_DNA"/>
</dbReference>
<dbReference type="SUPFAM" id="SSF52151">
    <property type="entry name" value="FabD/lysophospholipase-like"/>
    <property type="match status" value="1"/>
</dbReference>
<gene>
    <name evidence="1" type="ORF">PBRASI_LOCUS44</name>
</gene>
<dbReference type="Proteomes" id="UP000789739">
    <property type="component" value="Unassembled WGS sequence"/>
</dbReference>
<keyword evidence="2" id="KW-1185">Reference proteome</keyword>
<evidence type="ECO:0000313" key="1">
    <source>
        <dbReference type="EMBL" id="CAG8451238.1"/>
    </source>
</evidence>
<name>A0A9N8YV20_9GLOM</name>
<protein>
    <submittedName>
        <fullName evidence="1">6794_t:CDS:1</fullName>
    </submittedName>
</protein>
<proteinExistence type="predicted"/>
<reference evidence="1" key="1">
    <citation type="submission" date="2021-06" db="EMBL/GenBank/DDBJ databases">
        <authorList>
            <person name="Kallberg Y."/>
            <person name="Tangrot J."/>
            <person name="Rosling A."/>
        </authorList>
    </citation>
    <scope>NUCLEOTIDE SEQUENCE</scope>
    <source>
        <strain evidence="1">BR232B</strain>
    </source>
</reference>
<accession>A0A9N8YV20</accession>
<sequence length="150" mass="16283">MIFTPSLTIARGTDICDEEKEFVRDKFATYIGVDANDIPTIGFGGSGGGFRAMIATTGVSGCCWNLAAQYTSIISEQDNPLEALIDHFKKRLDHHIANPHAVIKSFTAITLSEQAVELVFGGLAQSGLNAVLLMSTARYWPPDFCLPMIQ</sequence>
<organism evidence="1 2">
    <name type="scientific">Paraglomus brasilianum</name>
    <dbReference type="NCBI Taxonomy" id="144538"/>
    <lineage>
        <taxon>Eukaryota</taxon>
        <taxon>Fungi</taxon>
        <taxon>Fungi incertae sedis</taxon>
        <taxon>Mucoromycota</taxon>
        <taxon>Glomeromycotina</taxon>
        <taxon>Glomeromycetes</taxon>
        <taxon>Paraglomerales</taxon>
        <taxon>Paraglomeraceae</taxon>
        <taxon>Paraglomus</taxon>
    </lineage>
</organism>
<dbReference type="InterPro" id="IPR016035">
    <property type="entry name" value="Acyl_Trfase/lysoPLipase"/>
</dbReference>
<dbReference type="AlphaFoldDB" id="A0A9N8YV20"/>
<evidence type="ECO:0000313" key="2">
    <source>
        <dbReference type="Proteomes" id="UP000789739"/>
    </source>
</evidence>
<comment type="caution">
    <text evidence="1">The sequence shown here is derived from an EMBL/GenBank/DDBJ whole genome shotgun (WGS) entry which is preliminary data.</text>
</comment>